<evidence type="ECO:0000313" key="14">
    <source>
        <dbReference type="EMBL" id="RGE65448.1"/>
    </source>
</evidence>
<feature type="region of interest" description="Disordered" evidence="10">
    <location>
        <begin position="230"/>
        <end position="257"/>
    </location>
</feature>
<dbReference type="GeneID" id="72462578"/>
<protein>
    <submittedName>
        <fullName evidence="14">Amino acid ABC transporter permease</fullName>
    </submittedName>
    <submittedName>
        <fullName evidence="13">Amino acid ABC transporter substrate-binding protein</fullName>
    </submittedName>
    <submittedName>
        <fullName evidence="12">Glutamine transport system permease protein glnP</fullName>
    </submittedName>
</protein>
<evidence type="ECO:0000313" key="12">
    <source>
        <dbReference type="EMBL" id="CUP67142.1"/>
    </source>
</evidence>
<dbReference type="InterPro" id="IPR000515">
    <property type="entry name" value="MetI-like"/>
</dbReference>
<dbReference type="FunFam" id="1.10.3720.10:FF:000033">
    <property type="entry name" value="Polar amino acid ABC transporter permease"/>
    <property type="match status" value="1"/>
</dbReference>
<evidence type="ECO:0000259" key="11">
    <source>
        <dbReference type="PROSITE" id="PS50928"/>
    </source>
</evidence>
<dbReference type="EMBL" id="NFKP01000009">
    <property type="protein sequence ID" value="OUP69463.1"/>
    <property type="molecule type" value="Genomic_DNA"/>
</dbReference>
<dbReference type="EMBL" id="CZBE01000009">
    <property type="protein sequence ID" value="CUP67142.1"/>
    <property type="molecule type" value="Genomic_DNA"/>
</dbReference>
<evidence type="ECO:0000313" key="17">
    <source>
        <dbReference type="Proteomes" id="UP000260828"/>
    </source>
</evidence>
<gene>
    <name evidence="12" type="primary">glnP_1</name>
    <name evidence="13" type="ORF">B5F11_08920</name>
    <name evidence="14" type="ORF">DXC40_16990</name>
    <name evidence="12" type="ORF">ERS852551_01546</name>
</gene>
<dbReference type="GO" id="GO:0022857">
    <property type="term" value="F:transmembrane transporter activity"/>
    <property type="evidence" value="ECO:0007669"/>
    <property type="project" value="InterPro"/>
</dbReference>
<evidence type="ECO:0000256" key="3">
    <source>
        <dbReference type="ARBA" id="ARBA00022448"/>
    </source>
</evidence>
<dbReference type="GO" id="GO:0006865">
    <property type="term" value="P:amino acid transport"/>
    <property type="evidence" value="ECO:0007669"/>
    <property type="project" value="UniProtKB-KW"/>
</dbReference>
<dbReference type="CDD" id="cd06261">
    <property type="entry name" value="TM_PBP2"/>
    <property type="match status" value="1"/>
</dbReference>
<keyword evidence="8 9" id="KW-0472">Membrane</keyword>
<evidence type="ECO:0000313" key="15">
    <source>
        <dbReference type="Proteomes" id="UP000095765"/>
    </source>
</evidence>
<evidence type="ECO:0000256" key="10">
    <source>
        <dbReference type="SAM" id="MobiDB-lite"/>
    </source>
</evidence>
<evidence type="ECO:0000256" key="6">
    <source>
        <dbReference type="ARBA" id="ARBA00022970"/>
    </source>
</evidence>
<keyword evidence="5 9" id="KW-0812">Transmembrane</keyword>
<dbReference type="Proteomes" id="UP000260828">
    <property type="component" value="Unassembled WGS sequence"/>
</dbReference>
<dbReference type="GO" id="GO:0043190">
    <property type="term" value="C:ATP-binding cassette (ABC) transporter complex"/>
    <property type="evidence" value="ECO:0007669"/>
    <property type="project" value="InterPro"/>
</dbReference>
<dbReference type="InterPro" id="IPR010065">
    <property type="entry name" value="AA_ABC_transptr_permease_3TM"/>
</dbReference>
<evidence type="ECO:0000256" key="8">
    <source>
        <dbReference type="ARBA" id="ARBA00023136"/>
    </source>
</evidence>
<dbReference type="EMBL" id="QVME01000013">
    <property type="protein sequence ID" value="RGE65448.1"/>
    <property type="molecule type" value="Genomic_DNA"/>
</dbReference>
<evidence type="ECO:0000256" key="7">
    <source>
        <dbReference type="ARBA" id="ARBA00022989"/>
    </source>
</evidence>
<dbReference type="PANTHER" id="PTHR30614">
    <property type="entry name" value="MEMBRANE COMPONENT OF AMINO ACID ABC TRANSPORTER"/>
    <property type="match status" value="1"/>
</dbReference>
<feature type="domain" description="ABC transmembrane type-1" evidence="11">
    <location>
        <begin position="20"/>
        <end position="221"/>
    </location>
</feature>
<dbReference type="InterPro" id="IPR035906">
    <property type="entry name" value="MetI-like_sf"/>
</dbReference>
<dbReference type="PANTHER" id="PTHR30614:SF20">
    <property type="entry name" value="GLUTAMINE TRANSPORT SYSTEM PERMEASE PROTEIN GLNP"/>
    <property type="match status" value="1"/>
</dbReference>
<evidence type="ECO:0000313" key="16">
    <source>
        <dbReference type="Proteomes" id="UP000196386"/>
    </source>
</evidence>
<name>A0A174Q1J6_9FIRM</name>
<evidence type="ECO:0000313" key="13">
    <source>
        <dbReference type="EMBL" id="OUP69463.1"/>
    </source>
</evidence>
<comment type="similarity">
    <text evidence="2">Belongs to the binding-protein-dependent transport system permease family. HisMQ subfamily.</text>
</comment>
<proteinExistence type="inferred from homology"/>
<dbReference type="SUPFAM" id="SSF161098">
    <property type="entry name" value="MetI-like"/>
    <property type="match status" value="1"/>
</dbReference>
<dbReference type="NCBIfam" id="TIGR01726">
    <property type="entry name" value="HEQRo_perm_3TM"/>
    <property type="match status" value="1"/>
</dbReference>
<feature type="transmembrane region" description="Helical" evidence="9">
    <location>
        <begin position="65"/>
        <end position="93"/>
    </location>
</feature>
<feature type="transmembrane region" description="Helical" evidence="9">
    <location>
        <begin position="22"/>
        <end position="44"/>
    </location>
</feature>
<keyword evidence="6" id="KW-0029">Amino-acid transport</keyword>
<organism evidence="12 15">
    <name type="scientific">Anaerotruncus colihominis</name>
    <dbReference type="NCBI Taxonomy" id="169435"/>
    <lineage>
        <taxon>Bacteria</taxon>
        <taxon>Bacillati</taxon>
        <taxon>Bacillota</taxon>
        <taxon>Clostridia</taxon>
        <taxon>Eubacteriales</taxon>
        <taxon>Oscillospiraceae</taxon>
        <taxon>Anaerotruncus</taxon>
    </lineage>
</organism>
<dbReference type="RefSeq" id="WP_006874261.1">
    <property type="nucleotide sequence ID" value="NZ_CABIWA010000012.1"/>
</dbReference>
<keyword evidence="4" id="KW-1003">Cell membrane</keyword>
<dbReference type="AlphaFoldDB" id="A0A174Q1J6"/>
<feature type="transmembrane region" description="Helical" evidence="9">
    <location>
        <begin position="99"/>
        <end position="118"/>
    </location>
</feature>
<keyword evidence="7 9" id="KW-1133">Transmembrane helix</keyword>
<evidence type="ECO:0000256" key="9">
    <source>
        <dbReference type="RuleBase" id="RU363032"/>
    </source>
</evidence>
<keyword evidence="3 9" id="KW-0813">Transport</keyword>
<dbReference type="Gene3D" id="1.10.3720.10">
    <property type="entry name" value="MetI-like"/>
    <property type="match status" value="1"/>
</dbReference>
<dbReference type="PROSITE" id="PS50928">
    <property type="entry name" value="ABC_TM1"/>
    <property type="match status" value="1"/>
</dbReference>
<evidence type="ECO:0000256" key="1">
    <source>
        <dbReference type="ARBA" id="ARBA00004651"/>
    </source>
</evidence>
<comment type="subcellular location">
    <subcellularLocation>
        <location evidence="1 9">Cell membrane</location>
        <topology evidence="1 9">Multi-pass membrane protein</topology>
    </subcellularLocation>
</comment>
<reference evidence="12 15" key="1">
    <citation type="submission" date="2015-09" db="EMBL/GenBank/DDBJ databases">
        <authorList>
            <consortium name="Pathogen Informatics"/>
        </authorList>
    </citation>
    <scope>NUCLEOTIDE SEQUENCE [LARGE SCALE GENOMIC DNA]</scope>
    <source>
        <strain evidence="12 15">2789STDY5834939</strain>
    </source>
</reference>
<dbReference type="Pfam" id="PF00528">
    <property type="entry name" value="BPD_transp_1"/>
    <property type="match status" value="1"/>
</dbReference>
<accession>A0A174Q1J6</accession>
<dbReference type="Proteomes" id="UP000095765">
    <property type="component" value="Unassembled WGS sequence"/>
</dbReference>
<evidence type="ECO:0000256" key="4">
    <source>
        <dbReference type="ARBA" id="ARBA00022475"/>
    </source>
</evidence>
<evidence type="ECO:0000256" key="5">
    <source>
        <dbReference type="ARBA" id="ARBA00022692"/>
    </source>
</evidence>
<dbReference type="InterPro" id="IPR043429">
    <property type="entry name" value="ArtM/GltK/GlnP/TcyL/YhdX-like"/>
</dbReference>
<sequence>MLASAVQIAGKYWPMFWAGIKITLLVSLTGTIIGLVIGLIVGSARSISSKIEPRDSFATKIVKRIVNVIACVYIEFFRGTPMMVQAVFLYYGLKSVFNWTPVVAGICIISINTGAYMAEILRSGIQSVDVGQTEAARSIGMTSAQTMLHVVLPQGIKNAFPAIGNEFVVNIKDSSVLNAISVTELFFQSNKIAGSIFDFTATFLVTALIYLILTFTTTRILHVIEKRMGRAPSSYPSSQTVPEARLAAGKTNQSRKE</sequence>
<feature type="transmembrane region" description="Helical" evidence="9">
    <location>
        <begin position="192"/>
        <end position="213"/>
    </location>
</feature>
<reference evidence="16" key="2">
    <citation type="submission" date="2017-04" db="EMBL/GenBank/DDBJ databases">
        <title>Function of individual gut microbiota members based on whole genome sequencing of pure cultures obtained from chicken caecum.</title>
        <authorList>
            <person name="Medvecky M."/>
            <person name="Cejkova D."/>
            <person name="Polansky O."/>
            <person name="Karasova D."/>
            <person name="Kubasova T."/>
            <person name="Cizek A."/>
            <person name="Rychlik I."/>
        </authorList>
    </citation>
    <scope>NUCLEOTIDE SEQUENCE [LARGE SCALE GENOMIC DNA]</scope>
    <source>
        <strain evidence="16">An175</strain>
    </source>
</reference>
<evidence type="ECO:0000256" key="2">
    <source>
        <dbReference type="ARBA" id="ARBA00010072"/>
    </source>
</evidence>
<dbReference type="Proteomes" id="UP000196386">
    <property type="component" value="Unassembled WGS sequence"/>
</dbReference>
<reference evidence="13" key="3">
    <citation type="journal article" date="2018" name="BMC Genomics">
        <title>Whole genome sequencing and function prediction of 133 gut anaerobes isolated from chicken caecum in pure cultures.</title>
        <authorList>
            <person name="Medvecky M."/>
            <person name="Cejkova D."/>
            <person name="Polansky O."/>
            <person name="Karasova D."/>
            <person name="Kubasova T."/>
            <person name="Cizek A."/>
            <person name="Rychlik I."/>
        </authorList>
    </citation>
    <scope>NUCLEOTIDE SEQUENCE</scope>
    <source>
        <strain evidence="13">An175</strain>
    </source>
</reference>
<reference evidence="14 17" key="4">
    <citation type="submission" date="2018-08" db="EMBL/GenBank/DDBJ databases">
        <title>A genome reference for cultivated species of the human gut microbiota.</title>
        <authorList>
            <person name="Zou Y."/>
            <person name="Xue W."/>
            <person name="Luo G."/>
        </authorList>
    </citation>
    <scope>NUCLEOTIDE SEQUENCE [LARGE SCALE GENOMIC DNA]</scope>
    <source>
        <strain evidence="14 17">TF05-12AC</strain>
    </source>
</reference>
<dbReference type="OrthoDB" id="9787841at2"/>